<feature type="compositionally biased region" description="Low complexity" evidence="1">
    <location>
        <begin position="157"/>
        <end position="168"/>
    </location>
</feature>
<feature type="region of interest" description="Disordered" evidence="1">
    <location>
        <begin position="394"/>
        <end position="456"/>
    </location>
</feature>
<organism evidence="2 3">
    <name type="scientific">Prorocentrum cordatum</name>
    <dbReference type="NCBI Taxonomy" id="2364126"/>
    <lineage>
        <taxon>Eukaryota</taxon>
        <taxon>Sar</taxon>
        <taxon>Alveolata</taxon>
        <taxon>Dinophyceae</taxon>
        <taxon>Prorocentrales</taxon>
        <taxon>Prorocentraceae</taxon>
        <taxon>Prorocentrum</taxon>
    </lineage>
</organism>
<protein>
    <recommendedName>
        <fullName evidence="4">Ribosome biogenesis protein NOP53</fullName>
    </recommendedName>
</protein>
<feature type="region of interest" description="Disordered" evidence="1">
    <location>
        <begin position="347"/>
        <end position="369"/>
    </location>
</feature>
<dbReference type="Proteomes" id="UP001189429">
    <property type="component" value="Unassembled WGS sequence"/>
</dbReference>
<name>A0ABN9VBS9_9DINO</name>
<evidence type="ECO:0000313" key="3">
    <source>
        <dbReference type="Proteomes" id="UP001189429"/>
    </source>
</evidence>
<gene>
    <name evidence="2" type="ORF">PCOR1329_LOCUS56597</name>
</gene>
<evidence type="ECO:0000313" key="2">
    <source>
        <dbReference type="EMBL" id="CAK0870514.1"/>
    </source>
</evidence>
<accession>A0ABN9VBS9</accession>
<dbReference type="EMBL" id="CAUYUJ010016971">
    <property type="protein sequence ID" value="CAK0870514.1"/>
    <property type="molecule type" value="Genomic_DNA"/>
</dbReference>
<feature type="region of interest" description="Disordered" evidence="1">
    <location>
        <begin position="1"/>
        <end position="61"/>
    </location>
</feature>
<feature type="compositionally biased region" description="Low complexity" evidence="1">
    <location>
        <begin position="412"/>
        <end position="423"/>
    </location>
</feature>
<feature type="compositionally biased region" description="Basic and acidic residues" evidence="1">
    <location>
        <begin position="401"/>
        <end position="410"/>
    </location>
</feature>
<feature type="compositionally biased region" description="Basic and acidic residues" evidence="1">
    <location>
        <begin position="351"/>
        <end position="365"/>
    </location>
</feature>
<sequence length="521" mass="55853">MVVGWGLGAPTAHARAHVRGTPWHRSQGPRLEHPPRRHRAQQGRRPRRRARRGMGYRGAGLSRRRGRPVLTAWGKVGGQVHELRDHAPSSWAVAGGLAGTTLASVRVRGWRMLARFVLALPGCGGTNHGGPVELEVPKVRSQSSEEAVLDSQEAGRRAAAASASDGSAPLRPLPRVTPARQLIPKRKKDALYLSRASADLRLQHSLWKCGRQWYARGHGGPCAAPERAQLHRRLPPGGHGGCFGGGPGSTPRHVLARLLPQQEAHGIQCGARAGLSGVLVSGGSVKGSEELRHDDWAALLSHEEADMVVQDVYGPRPFPDSQGMAHAGGEATRPHLGRCFLVIKGPGRGRMAKEKKESTKDRDAPRIANYDPVQKIEQWKKRVDREEKALCKHMGAIPEQDPPRPGRDAPRTAGSAALAGSGPPATPRSARGRSTADAARSILRTPRLNTTSSVGAASEARALSAFSGGASSITTRLLQAELEQEMVRRIEAEDRLRQLELRLGAAGPAWPPPGSPARPLG</sequence>
<evidence type="ECO:0000256" key="1">
    <source>
        <dbReference type="SAM" id="MobiDB-lite"/>
    </source>
</evidence>
<proteinExistence type="predicted"/>
<evidence type="ECO:0008006" key="4">
    <source>
        <dbReference type="Google" id="ProtNLM"/>
    </source>
</evidence>
<feature type="region of interest" description="Disordered" evidence="1">
    <location>
        <begin position="141"/>
        <end position="177"/>
    </location>
</feature>
<keyword evidence="3" id="KW-1185">Reference proteome</keyword>
<reference evidence="2" key="1">
    <citation type="submission" date="2023-10" db="EMBL/GenBank/DDBJ databases">
        <authorList>
            <person name="Chen Y."/>
            <person name="Shah S."/>
            <person name="Dougan E. K."/>
            <person name="Thang M."/>
            <person name="Chan C."/>
        </authorList>
    </citation>
    <scope>NUCLEOTIDE SEQUENCE [LARGE SCALE GENOMIC DNA]</scope>
</reference>
<comment type="caution">
    <text evidence="2">The sequence shown here is derived from an EMBL/GenBank/DDBJ whole genome shotgun (WGS) entry which is preliminary data.</text>
</comment>
<feature type="compositionally biased region" description="Basic residues" evidence="1">
    <location>
        <begin position="35"/>
        <end position="54"/>
    </location>
</feature>